<comment type="similarity">
    <text evidence="1">Belongs to the FGGY kinase family.</text>
</comment>
<dbReference type="InterPro" id="IPR018484">
    <property type="entry name" value="FGGY_N"/>
</dbReference>
<evidence type="ECO:0000256" key="1">
    <source>
        <dbReference type="ARBA" id="ARBA00009156"/>
    </source>
</evidence>
<evidence type="ECO:0000259" key="5">
    <source>
        <dbReference type="Pfam" id="PF02782"/>
    </source>
</evidence>
<evidence type="ECO:0000256" key="2">
    <source>
        <dbReference type="ARBA" id="ARBA00022679"/>
    </source>
</evidence>
<dbReference type="Pfam" id="PF00370">
    <property type="entry name" value="FGGY_N"/>
    <property type="match status" value="1"/>
</dbReference>
<accession>A0ABT3KE44</accession>
<dbReference type="CDD" id="cd07802">
    <property type="entry name" value="ASKHA_NBD_FGGY_EcLyxK-like"/>
    <property type="match status" value="1"/>
</dbReference>
<name>A0ABT3KE44_9GAMM</name>
<evidence type="ECO:0000256" key="3">
    <source>
        <dbReference type="ARBA" id="ARBA00022777"/>
    </source>
</evidence>
<sequence length="510" mass="56551">MNYFIGLDSGGTFMKAALLDSNGQQIAIAKVSAKVLNEQQGWVERALDDLWSDAKSAIVKLLQSVDIAAADIKGLSISAQGKGVYLLDKKGENLRNGIISSDSRSLGIVKKWQEDKIPEAIYPMTLQTLWTGHPVSIVRWLKDNEEENYRQIGAILMAHDYLRYRLTGNIAAELTNISESNFFNATSGEYDPELLRMFGIEEVFSALPPIIKPDELAGYVTQKVAEETGLEAGTPVFGGLFDVVSTAICSGINANENTLNYVTGTWAVTSGIATGIPSESDIKESNYNYVYGHYVLDKQYIIHDASPTSASNYEWFHDYLGKDGEIDHQTNQQLVSELPAAASELFFVPFLYGSNMGLGIKAGFYGLQAHHTKGHLIQAIWEGILFCHNLHLDRMRVRFPRASVLRVTGGTTTSEVWMQMLADLTGMSVEIPSIEETGSLGAALMAMVGVGEYASIELGLAAMNIQTKRIEPNPRHYHAYQHKYQRYLQLVNLFKEFESKAFESKQFEKA</sequence>
<dbReference type="InterPro" id="IPR000577">
    <property type="entry name" value="Carb_kinase_FGGY"/>
</dbReference>
<proteinExistence type="inferred from homology"/>
<dbReference type="EMBL" id="JAPEUL010000006">
    <property type="protein sequence ID" value="MCW4628813.1"/>
    <property type="molecule type" value="Genomic_DNA"/>
</dbReference>
<feature type="domain" description="Carbohydrate kinase FGGY C-terminal" evidence="5">
    <location>
        <begin position="260"/>
        <end position="448"/>
    </location>
</feature>
<keyword evidence="3 6" id="KW-0418">Kinase</keyword>
<dbReference type="InterPro" id="IPR018485">
    <property type="entry name" value="FGGY_C"/>
</dbReference>
<feature type="domain" description="Carbohydrate kinase FGGY N-terminal" evidence="4">
    <location>
        <begin position="3"/>
        <end position="249"/>
    </location>
</feature>
<keyword evidence="7" id="KW-1185">Reference proteome</keyword>
<dbReference type="GO" id="GO:0016301">
    <property type="term" value="F:kinase activity"/>
    <property type="evidence" value="ECO:0007669"/>
    <property type="project" value="UniProtKB-KW"/>
</dbReference>
<evidence type="ECO:0000313" key="6">
    <source>
        <dbReference type="EMBL" id="MCW4628813.1"/>
    </source>
</evidence>
<evidence type="ECO:0000313" key="7">
    <source>
        <dbReference type="Proteomes" id="UP001431181"/>
    </source>
</evidence>
<dbReference type="Proteomes" id="UP001431181">
    <property type="component" value="Unassembled WGS sequence"/>
</dbReference>
<protein>
    <submittedName>
        <fullName evidence="6">Carbohydrate kinase</fullName>
    </submittedName>
</protein>
<dbReference type="InterPro" id="IPR043129">
    <property type="entry name" value="ATPase_NBD"/>
</dbReference>
<dbReference type="PANTHER" id="PTHR43095">
    <property type="entry name" value="SUGAR KINASE"/>
    <property type="match status" value="1"/>
</dbReference>
<dbReference type="PIRSF" id="PIRSF000538">
    <property type="entry name" value="GlpK"/>
    <property type="match status" value="1"/>
</dbReference>
<dbReference type="Pfam" id="PF02782">
    <property type="entry name" value="FGGY_C"/>
    <property type="match status" value="1"/>
</dbReference>
<keyword evidence="2" id="KW-0808">Transferase</keyword>
<dbReference type="RefSeq" id="WP_265218023.1">
    <property type="nucleotide sequence ID" value="NZ_JAPEUL010000006.1"/>
</dbReference>
<gene>
    <name evidence="6" type="ORF">ONZ52_07420</name>
</gene>
<dbReference type="SUPFAM" id="SSF53067">
    <property type="entry name" value="Actin-like ATPase domain"/>
    <property type="match status" value="2"/>
</dbReference>
<organism evidence="6 7">
    <name type="scientific">Marinomonas rhodophyticola</name>
    <dbReference type="NCBI Taxonomy" id="2992803"/>
    <lineage>
        <taxon>Bacteria</taxon>
        <taxon>Pseudomonadati</taxon>
        <taxon>Pseudomonadota</taxon>
        <taxon>Gammaproteobacteria</taxon>
        <taxon>Oceanospirillales</taxon>
        <taxon>Oceanospirillaceae</taxon>
        <taxon>Marinomonas</taxon>
    </lineage>
</organism>
<dbReference type="InterPro" id="IPR050406">
    <property type="entry name" value="FGGY_Carb_Kinase"/>
</dbReference>
<comment type="caution">
    <text evidence="6">The sequence shown here is derived from an EMBL/GenBank/DDBJ whole genome shotgun (WGS) entry which is preliminary data.</text>
</comment>
<dbReference type="Gene3D" id="3.30.420.40">
    <property type="match status" value="2"/>
</dbReference>
<dbReference type="PANTHER" id="PTHR43095:SF3">
    <property type="entry name" value="L-XYLULOSE_3-KETO-L-GULONATE KINASE"/>
    <property type="match status" value="1"/>
</dbReference>
<evidence type="ECO:0000259" key="4">
    <source>
        <dbReference type="Pfam" id="PF00370"/>
    </source>
</evidence>
<reference evidence="6" key="1">
    <citation type="submission" date="2022-11" db="EMBL/GenBank/DDBJ databases">
        <title>Marinomonas sp. nov., isolated from marine algae.</title>
        <authorList>
            <person name="Choi D.G."/>
            <person name="Kim J.M."/>
            <person name="Lee J.K."/>
            <person name="Baek J.H."/>
            <person name="Jeon C.O."/>
        </authorList>
    </citation>
    <scope>NUCLEOTIDE SEQUENCE</scope>
    <source>
        <strain evidence="6">KJ51-3</strain>
    </source>
</reference>